<dbReference type="PANTHER" id="PTHR33620">
    <property type="entry name" value="UREASE ACCESSORY PROTEIN F"/>
    <property type="match status" value="1"/>
</dbReference>
<keyword evidence="1 3" id="KW-0996">Nickel insertion</keyword>
<dbReference type="STRING" id="401562.NS365_16225"/>
<evidence type="ECO:0000313" key="5">
    <source>
        <dbReference type="EMBL" id="KTR04061.1"/>
    </source>
</evidence>
<dbReference type="EMBL" id="LDPZ01000023">
    <property type="protein sequence ID" value="KTQ95242.1"/>
    <property type="molecule type" value="Genomic_DNA"/>
</dbReference>
<organism evidence="4 6">
    <name type="scientific">Aureimonas ureilytica</name>
    <dbReference type="NCBI Taxonomy" id="401562"/>
    <lineage>
        <taxon>Bacteria</taxon>
        <taxon>Pseudomonadati</taxon>
        <taxon>Pseudomonadota</taxon>
        <taxon>Alphaproteobacteria</taxon>
        <taxon>Hyphomicrobiales</taxon>
        <taxon>Aurantimonadaceae</taxon>
        <taxon>Aureimonas</taxon>
    </lineage>
</organism>
<comment type="caution">
    <text evidence="4">The sequence shown here is derived from an EMBL/GenBank/DDBJ whole genome shotgun (WGS) entry which is preliminary data.</text>
</comment>
<dbReference type="EMBL" id="LDQA01000041">
    <property type="protein sequence ID" value="KTR04061.1"/>
    <property type="molecule type" value="Genomic_DNA"/>
</dbReference>
<keyword evidence="3" id="KW-0963">Cytoplasm</keyword>
<dbReference type="InterPro" id="IPR038277">
    <property type="entry name" value="UreF_sf"/>
</dbReference>
<dbReference type="OrthoDB" id="9798772at2"/>
<dbReference type="InterPro" id="IPR002639">
    <property type="entry name" value="UreF"/>
</dbReference>
<sequence>MAEGDGRGGSGEGSEGLAALARLLTWTSPAFPIGAFAYSHGLEAAIAHGQVRDGDALFIWVETLLLHGSGWNDLVFLAGAHRLRGPNAGTDWTDLTELARASAGSAERRRETLDLGRAFAEAAAPWGAEPEGEATAYPVVLGALAAREGVSLRPALLALAHAFAANLVGVAVRLVPLGQREGVRVMRRLEPVFELATQKAAISTLDDLGSAAILSDIAALRHETLQPRLFLT</sequence>
<dbReference type="GO" id="GO:0016151">
    <property type="term" value="F:nickel cation binding"/>
    <property type="evidence" value="ECO:0007669"/>
    <property type="project" value="UniProtKB-UniRule"/>
</dbReference>
<evidence type="ECO:0000313" key="6">
    <source>
        <dbReference type="Proteomes" id="UP000078272"/>
    </source>
</evidence>
<dbReference type="HAMAP" id="MF_01385">
    <property type="entry name" value="UreF"/>
    <property type="match status" value="1"/>
</dbReference>
<dbReference type="Gene3D" id="1.10.4190.10">
    <property type="entry name" value="Urease accessory protein UreF"/>
    <property type="match status" value="1"/>
</dbReference>
<proteinExistence type="inferred from homology"/>
<dbReference type="AlphaFoldDB" id="A0A175R7Q7"/>
<dbReference type="Proteomes" id="UP000078272">
    <property type="component" value="Unassembled WGS sequence"/>
</dbReference>
<evidence type="ECO:0000256" key="2">
    <source>
        <dbReference type="ARBA" id="ARBA00023186"/>
    </source>
</evidence>
<evidence type="ECO:0000313" key="4">
    <source>
        <dbReference type="EMBL" id="KTQ95242.1"/>
    </source>
</evidence>
<keyword evidence="2 3" id="KW-0143">Chaperone</keyword>
<keyword evidence="7" id="KW-1185">Reference proteome</keyword>
<reference evidence="6 7" key="1">
    <citation type="journal article" date="2016" name="Front. Microbiol.">
        <title>Genomic Resource of Rice Seed Associated Bacteria.</title>
        <authorList>
            <person name="Midha S."/>
            <person name="Bansal K."/>
            <person name="Sharma S."/>
            <person name="Kumar N."/>
            <person name="Patil P.P."/>
            <person name="Chaudhry V."/>
            <person name="Patil P.B."/>
        </authorList>
    </citation>
    <scope>NUCLEOTIDE SEQUENCE [LARGE SCALE GENOMIC DNA]</scope>
    <source>
        <strain evidence="4 6">NS226</strain>
        <strain evidence="5 7">NS365</strain>
    </source>
</reference>
<accession>A0A175R7Q7</accession>
<comment type="subunit">
    <text evidence="3">UreD, UreF and UreG form a complex that acts as a GTP-hydrolysis-dependent molecular chaperone, activating the urease apoprotein by helping to assemble the nickel containing metallocenter of UreC. The UreE protein probably delivers the nickel.</text>
</comment>
<comment type="similarity">
    <text evidence="3">Belongs to the UreF family.</text>
</comment>
<dbReference type="GO" id="GO:0005737">
    <property type="term" value="C:cytoplasm"/>
    <property type="evidence" value="ECO:0007669"/>
    <property type="project" value="UniProtKB-SubCell"/>
</dbReference>
<dbReference type="PIRSF" id="PIRSF009467">
    <property type="entry name" value="Ureas_acces_UreF"/>
    <property type="match status" value="1"/>
</dbReference>
<dbReference type="PATRIC" id="fig|401562.3.peg.1898"/>
<name>A0A175R7Q7_9HYPH</name>
<gene>
    <name evidence="3" type="primary">ureF</name>
    <name evidence="4" type="ORF">NS226_11800</name>
    <name evidence="5" type="ORF">NS365_16225</name>
</gene>
<dbReference type="Pfam" id="PF01730">
    <property type="entry name" value="UreF"/>
    <property type="match status" value="1"/>
</dbReference>
<comment type="function">
    <text evidence="3">Required for maturation of urease via the functional incorporation of the urease nickel metallocenter.</text>
</comment>
<protein>
    <recommendedName>
        <fullName evidence="3">Urease accessory protein UreF</fullName>
    </recommendedName>
</protein>
<comment type="subcellular location">
    <subcellularLocation>
        <location evidence="3">Cytoplasm</location>
    </subcellularLocation>
</comment>
<evidence type="ECO:0000256" key="1">
    <source>
        <dbReference type="ARBA" id="ARBA00022988"/>
    </source>
</evidence>
<evidence type="ECO:0000256" key="3">
    <source>
        <dbReference type="HAMAP-Rule" id="MF_01385"/>
    </source>
</evidence>
<dbReference type="PANTHER" id="PTHR33620:SF1">
    <property type="entry name" value="UREASE ACCESSORY PROTEIN F"/>
    <property type="match status" value="1"/>
</dbReference>
<evidence type="ECO:0000313" key="7">
    <source>
        <dbReference type="Proteomes" id="UP000078529"/>
    </source>
</evidence>
<dbReference type="Proteomes" id="UP000078529">
    <property type="component" value="Unassembled WGS sequence"/>
</dbReference>